<dbReference type="InterPro" id="IPR001155">
    <property type="entry name" value="OxRdtase_FMN_N"/>
</dbReference>
<dbReference type="Gene3D" id="3.20.20.70">
    <property type="entry name" value="Aldolase class I"/>
    <property type="match status" value="1"/>
</dbReference>
<dbReference type="CDD" id="cd04733">
    <property type="entry name" value="OYE_like_2_FMN"/>
    <property type="match status" value="1"/>
</dbReference>
<evidence type="ECO:0000256" key="1">
    <source>
        <dbReference type="ARBA" id="ARBA00005979"/>
    </source>
</evidence>
<accession>A0AAN6GRY1</accession>
<dbReference type="GO" id="GO:0016629">
    <property type="term" value="F:12-oxophytodienoate reductase activity"/>
    <property type="evidence" value="ECO:0007669"/>
    <property type="project" value="UniProtKB-EC"/>
</dbReference>
<dbReference type="Pfam" id="PF00724">
    <property type="entry name" value="Oxidored_FMN"/>
    <property type="match status" value="1"/>
</dbReference>
<dbReference type="PANTHER" id="PTHR43656">
    <property type="entry name" value="BINDING OXIDOREDUCTASE, PUTATIVE (AFU_ORTHOLOGUE AFUA_2G08260)-RELATED"/>
    <property type="match status" value="1"/>
</dbReference>
<evidence type="ECO:0000313" key="6">
    <source>
        <dbReference type="EMBL" id="KAK0553557.1"/>
    </source>
</evidence>
<evidence type="ECO:0000256" key="2">
    <source>
        <dbReference type="ARBA" id="ARBA00022630"/>
    </source>
</evidence>
<comment type="similarity">
    <text evidence="1">Belongs to the NADH:flavin oxidoreductase/NADH oxidase family.</text>
</comment>
<gene>
    <name evidence="6" type="primary">OYE32_2</name>
    <name evidence="6" type="ORF">OC846_002478</name>
</gene>
<dbReference type="EC" id="1.3.1.42" evidence="6"/>
<organism evidence="6 7">
    <name type="scientific">Tilletia horrida</name>
    <dbReference type="NCBI Taxonomy" id="155126"/>
    <lineage>
        <taxon>Eukaryota</taxon>
        <taxon>Fungi</taxon>
        <taxon>Dikarya</taxon>
        <taxon>Basidiomycota</taxon>
        <taxon>Ustilaginomycotina</taxon>
        <taxon>Exobasidiomycetes</taxon>
        <taxon>Tilletiales</taxon>
        <taxon>Tilletiaceae</taxon>
        <taxon>Tilletia</taxon>
    </lineage>
</organism>
<dbReference type="InterPro" id="IPR013785">
    <property type="entry name" value="Aldolase_TIM"/>
</dbReference>
<evidence type="ECO:0000256" key="4">
    <source>
        <dbReference type="ARBA" id="ARBA00023002"/>
    </source>
</evidence>
<keyword evidence="4 6" id="KW-0560">Oxidoreductase</keyword>
<evidence type="ECO:0000259" key="5">
    <source>
        <dbReference type="Pfam" id="PF00724"/>
    </source>
</evidence>
<dbReference type="EMBL" id="JAPDMZ010000049">
    <property type="protein sequence ID" value="KAK0553557.1"/>
    <property type="molecule type" value="Genomic_DNA"/>
</dbReference>
<protein>
    <submittedName>
        <fullName evidence="6">NADH-dependent flavin oxidoreductase</fullName>
        <ecNumber evidence="6">1.3.1.42</ecNumber>
    </submittedName>
</protein>
<sequence>MAAYTHPAQTSRYDSADVDVSVLGEPIKLPFSGKVAKNRFLKAAMTERQSSWDQKDASKRGVPSESLINLYKAWGQGGFGIILSGNLIVDPYNLEAPGNTVLSKELANSERLDAFKKLAAAAKADGSLFIVQVSHGGRQVAENLVSEPVSASDVKLDDRMGMSFGKPRPLSVDDIKQVVQHFADTAELSHQIGADGVQLHGAHGYLLAQFLASSTNKRTDQYGGSLENRSRIVVEIIEAIKARVPSTFSISLKLNAVEFQTGGFSTEDCADLCAKLESLGVDWVELSGGTYEDIRFYDSEEEEANSKRESTKKREAFFLKFADIIRPQLKQTRVYVTGGFRTAEGMVRAVQHGSTEGIGLARPAAEEPDLPKKILSGQVKAAVKTLLPPKDFGIQNVAAGTAMRQIGEAKTPTLNTGDGKHIEQFQKRAGEFFGQMGEEGQKGIVSAGYPAFDLVSA</sequence>
<feature type="domain" description="NADH:flavin oxidoreductase/NADH oxidase N-terminal" evidence="5">
    <location>
        <begin position="25"/>
        <end position="377"/>
    </location>
</feature>
<dbReference type="GO" id="GO:0010181">
    <property type="term" value="F:FMN binding"/>
    <property type="evidence" value="ECO:0007669"/>
    <property type="project" value="InterPro"/>
</dbReference>
<dbReference type="PANTHER" id="PTHR43656:SF5">
    <property type="entry name" value="NADH:FLAVIN OXIDOREDUCTASE_NADH OXIDASE N-TERMINAL DOMAIN-CONTAINING PROTEIN"/>
    <property type="match status" value="1"/>
</dbReference>
<evidence type="ECO:0000313" key="7">
    <source>
        <dbReference type="Proteomes" id="UP001176517"/>
    </source>
</evidence>
<keyword evidence="7" id="KW-1185">Reference proteome</keyword>
<comment type="caution">
    <text evidence="6">The sequence shown here is derived from an EMBL/GenBank/DDBJ whole genome shotgun (WGS) entry which is preliminary data.</text>
</comment>
<name>A0AAN6GRY1_9BASI</name>
<dbReference type="InterPro" id="IPR051799">
    <property type="entry name" value="NADH_flavin_oxidoreductase"/>
</dbReference>
<dbReference type="AlphaFoldDB" id="A0AAN6GRY1"/>
<reference evidence="6" key="1">
    <citation type="journal article" date="2023" name="PhytoFront">
        <title>Draft Genome Resources of Seven Strains of Tilletia horrida, Causal Agent of Kernel Smut of Rice.</title>
        <authorList>
            <person name="Khanal S."/>
            <person name="Antony Babu S."/>
            <person name="Zhou X.G."/>
        </authorList>
    </citation>
    <scope>NUCLEOTIDE SEQUENCE</scope>
    <source>
        <strain evidence="6">TX6</strain>
    </source>
</reference>
<keyword evidence="2" id="KW-0285">Flavoprotein</keyword>
<keyword evidence="3" id="KW-0288">FMN</keyword>
<dbReference type="SUPFAM" id="SSF51395">
    <property type="entry name" value="FMN-linked oxidoreductases"/>
    <property type="match status" value="1"/>
</dbReference>
<proteinExistence type="inferred from homology"/>
<evidence type="ECO:0000256" key="3">
    <source>
        <dbReference type="ARBA" id="ARBA00022643"/>
    </source>
</evidence>
<dbReference type="Proteomes" id="UP001176517">
    <property type="component" value="Unassembled WGS sequence"/>
</dbReference>